<dbReference type="RefSeq" id="WP_085818316.1">
    <property type="nucleotide sequence ID" value="NZ_FWFU01000003.1"/>
</dbReference>
<protein>
    <submittedName>
        <fullName evidence="2">Uncharacterized protein</fullName>
    </submittedName>
</protein>
<sequence length="124" mass="13865">MIDPTSLDSDIAKLESLLQERLGVRGPSFEARLKRAGRRLPRFARRAGDRIAKARILLENPRLARLVDKPGTMHSIAILRGHLETINAGERRKSLILGLLGSMVFNLLALVLLILVLLRWQGVI</sequence>
<reference evidence="2 3" key="1">
    <citation type="submission" date="2017-03" db="EMBL/GenBank/DDBJ databases">
        <authorList>
            <person name="Afonso C.L."/>
            <person name="Miller P.J."/>
            <person name="Scott M.A."/>
            <person name="Spackman E."/>
            <person name="Goraichik I."/>
            <person name="Dimitrov K.M."/>
            <person name="Suarez D.L."/>
            <person name="Swayne D.E."/>
        </authorList>
    </citation>
    <scope>NUCLEOTIDE SEQUENCE [LARGE SCALE GENOMIC DNA]</scope>
    <source>
        <strain evidence="2 3">CECT 8110</strain>
    </source>
</reference>
<organism evidence="2 3">
    <name type="scientific">Roseovarius halotolerans</name>
    <dbReference type="NCBI Taxonomy" id="505353"/>
    <lineage>
        <taxon>Bacteria</taxon>
        <taxon>Pseudomonadati</taxon>
        <taxon>Pseudomonadota</taxon>
        <taxon>Alphaproteobacteria</taxon>
        <taxon>Rhodobacterales</taxon>
        <taxon>Roseobacteraceae</taxon>
        <taxon>Roseovarius</taxon>
    </lineage>
</organism>
<feature type="transmembrane region" description="Helical" evidence="1">
    <location>
        <begin position="95"/>
        <end position="118"/>
    </location>
</feature>
<keyword evidence="3" id="KW-1185">Reference proteome</keyword>
<name>A0A1X6ZHD8_9RHOB</name>
<evidence type="ECO:0000313" key="3">
    <source>
        <dbReference type="Proteomes" id="UP000193207"/>
    </source>
</evidence>
<keyword evidence="1" id="KW-0812">Transmembrane</keyword>
<proteinExistence type="predicted"/>
<accession>A0A1X6ZHD8</accession>
<keyword evidence="1" id="KW-0472">Membrane</keyword>
<evidence type="ECO:0000313" key="2">
    <source>
        <dbReference type="EMBL" id="SLN51283.1"/>
    </source>
</evidence>
<evidence type="ECO:0000256" key="1">
    <source>
        <dbReference type="SAM" id="Phobius"/>
    </source>
</evidence>
<dbReference type="EMBL" id="FWFU01000003">
    <property type="protein sequence ID" value="SLN51283.1"/>
    <property type="molecule type" value="Genomic_DNA"/>
</dbReference>
<dbReference type="Proteomes" id="UP000193207">
    <property type="component" value="Unassembled WGS sequence"/>
</dbReference>
<dbReference type="AlphaFoldDB" id="A0A1X6ZHD8"/>
<gene>
    <name evidence="2" type="ORF">ROH8110_02805</name>
</gene>
<keyword evidence="1" id="KW-1133">Transmembrane helix</keyword>